<proteinExistence type="predicted"/>
<accession>A0A7W7WRX5</accession>
<organism evidence="1 2">
    <name type="scientific">Micromonospora polyrhachis</name>
    <dbReference type="NCBI Taxonomy" id="1282883"/>
    <lineage>
        <taxon>Bacteria</taxon>
        <taxon>Bacillati</taxon>
        <taxon>Actinomycetota</taxon>
        <taxon>Actinomycetes</taxon>
        <taxon>Micromonosporales</taxon>
        <taxon>Micromonosporaceae</taxon>
        <taxon>Micromonospora</taxon>
    </lineage>
</organism>
<reference evidence="1 2" key="1">
    <citation type="submission" date="2020-08" db="EMBL/GenBank/DDBJ databases">
        <title>Sequencing the genomes of 1000 actinobacteria strains.</title>
        <authorList>
            <person name="Klenk H.-P."/>
        </authorList>
    </citation>
    <scope>NUCLEOTIDE SEQUENCE [LARGE SCALE GENOMIC DNA]</scope>
    <source>
        <strain evidence="1 2">DSM 45886</strain>
    </source>
</reference>
<keyword evidence="2" id="KW-1185">Reference proteome</keyword>
<dbReference type="EMBL" id="JACHJW010000001">
    <property type="protein sequence ID" value="MBB4961711.1"/>
    <property type="molecule type" value="Genomic_DNA"/>
</dbReference>
<comment type="caution">
    <text evidence="1">The sequence shown here is derived from an EMBL/GenBank/DDBJ whole genome shotgun (WGS) entry which is preliminary data.</text>
</comment>
<protein>
    <recommendedName>
        <fullName evidence="3">DUF1963 domain-containing protein</fullName>
    </recommendedName>
</protein>
<dbReference type="InterPro" id="IPR035948">
    <property type="entry name" value="YwqG-like_sf"/>
</dbReference>
<name>A0A7W7WRX5_9ACTN</name>
<sequence>MITPPVPADALARLPGLAAHGRTTTRLHPRPAAVTALDSHVGGPLRWPTDEPWPTCDTPYVVRETVPIPTELVARLDAAKARRTVGHVLAEGEAEVHDEIARLVGPGFTGWGSTNGGPVVGHRYVSRPHPRPNPMVALAQLRAADVPDLPRPGGADLLQVLWCPFDHEDTRWGPCVRLHWRREVDVTELLAEPPRGDVGNDSYLPRPCRLHPEQIVEYPYPEGLPDGLRAQVDAWEEEDEDEDEDYDYVDTFMAPGWKVGGYANWSVTDLLPTPCPRCAGPTVLALVIDSSEYDGGNRDRWRPVEEQGIDSSHPDWHLLQEPTGVAVGRYGALRVFVCLRCPETPFHLDVQ</sequence>
<evidence type="ECO:0000313" key="2">
    <source>
        <dbReference type="Proteomes" id="UP000578819"/>
    </source>
</evidence>
<dbReference type="AlphaFoldDB" id="A0A7W7WRX5"/>
<dbReference type="RefSeq" id="WP_184537427.1">
    <property type="nucleotide sequence ID" value="NZ_JACHJW010000001.1"/>
</dbReference>
<evidence type="ECO:0000313" key="1">
    <source>
        <dbReference type="EMBL" id="MBB4961711.1"/>
    </source>
</evidence>
<dbReference type="Gene3D" id="2.30.320.10">
    <property type="entry name" value="YwqG-like"/>
    <property type="match status" value="1"/>
</dbReference>
<dbReference type="SUPFAM" id="SSF103032">
    <property type="entry name" value="Hypothetical protein YwqG"/>
    <property type="match status" value="1"/>
</dbReference>
<evidence type="ECO:0008006" key="3">
    <source>
        <dbReference type="Google" id="ProtNLM"/>
    </source>
</evidence>
<dbReference type="Proteomes" id="UP000578819">
    <property type="component" value="Unassembled WGS sequence"/>
</dbReference>
<gene>
    <name evidence="1" type="ORF">FHR38_005444</name>
</gene>